<keyword evidence="2" id="KW-1185">Reference proteome</keyword>
<dbReference type="Proteomes" id="UP001596106">
    <property type="component" value="Unassembled WGS sequence"/>
</dbReference>
<evidence type="ECO:0000313" key="1">
    <source>
        <dbReference type="EMBL" id="MFC5411253.1"/>
    </source>
</evidence>
<comment type="caution">
    <text evidence="1">The sequence shown here is derived from an EMBL/GenBank/DDBJ whole genome shotgun (WGS) entry which is preliminary data.</text>
</comment>
<sequence length="93" mass="10773">MIKDAGAAEQMVDAIFAEMQAEDPDFQTRHALETYLFIHLRTKCLAYLRTANKSQLLRSPSGEKPADRPEGKSVFWPVFIKENFLIRPILRFF</sequence>
<evidence type="ECO:0000313" key="2">
    <source>
        <dbReference type="Proteomes" id="UP001596106"/>
    </source>
</evidence>
<dbReference type="EMBL" id="JBHSMA010000005">
    <property type="protein sequence ID" value="MFC5411253.1"/>
    <property type="molecule type" value="Genomic_DNA"/>
</dbReference>
<proteinExistence type="predicted"/>
<reference evidence="2" key="1">
    <citation type="journal article" date="2019" name="Int. J. Syst. Evol. Microbiol.">
        <title>The Global Catalogue of Microorganisms (GCM) 10K type strain sequencing project: providing services to taxonomists for standard genome sequencing and annotation.</title>
        <authorList>
            <consortium name="The Broad Institute Genomics Platform"/>
            <consortium name="The Broad Institute Genome Sequencing Center for Infectious Disease"/>
            <person name="Wu L."/>
            <person name="Ma J."/>
        </authorList>
    </citation>
    <scope>NUCLEOTIDE SEQUENCE [LARGE SCALE GENOMIC DNA]</scope>
    <source>
        <strain evidence="2">CCUG 55250</strain>
    </source>
</reference>
<protein>
    <recommendedName>
        <fullName evidence="3">RNA polymerase sigma-70 region 2 domain-containing protein</fullName>
    </recommendedName>
</protein>
<organism evidence="1 2">
    <name type="scientific">Larkinella bovis</name>
    <dbReference type="NCBI Taxonomy" id="683041"/>
    <lineage>
        <taxon>Bacteria</taxon>
        <taxon>Pseudomonadati</taxon>
        <taxon>Bacteroidota</taxon>
        <taxon>Cytophagia</taxon>
        <taxon>Cytophagales</taxon>
        <taxon>Spirosomataceae</taxon>
        <taxon>Larkinella</taxon>
    </lineage>
</organism>
<accession>A0ABW0ICQ6</accession>
<evidence type="ECO:0008006" key="3">
    <source>
        <dbReference type="Google" id="ProtNLM"/>
    </source>
</evidence>
<gene>
    <name evidence="1" type="ORF">ACFPMF_18170</name>
</gene>
<name>A0ABW0ICQ6_9BACT</name>